<dbReference type="Pfam" id="PF13028">
    <property type="entry name" value="DUF3889"/>
    <property type="match status" value="1"/>
</dbReference>
<dbReference type="EMBL" id="JAUSSU010000023">
    <property type="protein sequence ID" value="MDQ0116686.1"/>
    <property type="molecule type" value="Genomic_DNA"/>
</dbReference>
<accession>A0ABT9UAN3</accession>
<protein>
    <recommendedName>
        <fullName evidence="3">DUF3889 domain-containing protein</fullName>
    </recommendedName>
</protein>
<reference evidence="1 2" key="1">
    <citation type="submission" date="2023-07" db="EMBL/GenBank/DDBJ databases">
        <title>Sorghum-associated microbial communities from plants grown in Nebraska, USA.</title>
        <authorList>
            <person name="Schachtman D."/>
        </authorList>
    </citation>
    <scope>NUCLEOTIDE SEQUENCE [LARGE SCALE GENOMIC DNA]</scope>
    <source>
        <strain evidence="1 2">CC482</strain>
    </source>
</reference>
<dbReference type="Gene3D" id="3.10.450.390">
    <property type="entry name" value="Protein of unknown function DUF3889"/>
    <property type="match status" value="1"/>
</dbReference>
<name>A0ABT9UAN3_PAEHA</name>
<dbReference type="Proteomes" id="UP001229346">
    <property type="component" value="Unassembled WGS sequence"/>
</dbReference>
<keyword evidence="2" id="KW-1185">Reference proteome</keyword>
<gene>
    <name evidence="1" type="ORF">J2T15_006168</name>
</gene>
<evidence type="ECO:0008006" key="3">
    <source>
        <dbReference type="Google" id="ProtNLM"/>
    </source>
</evidence>
<sequence>MLRHIVMKAVFVLLSFAHSEVMSGEEVALHAEPSYAKWGKLAMEETAKAYHDASIIDYKYEGRHAMGQGEAEESFLLWLRQDGREFGVRVKIRIEASADKLRGVKLVEIQPNN</sequence>
<comment type="caution">
    <text evidence="1">The sequence shown here is derived from an EMBL/GenBank/DDBJ whole genome shotgun (WGS) entry which is preliminary data.</text>
</comment>
<evidence type="ECO:0000313" key="1">
    <source>
        <dbReference type="EMBL" id="MDQ0116686.1"/>
    </source>
</evidence>
<dbReference type="RefSeq" id="WP_307210348.1">
    <property type="nucleotide sequence ID" value="NZ_JAUSST010000002.1"/>
</dbReference>
<proteinExistence type="predicted"/>
<organism evidence="1 2">
    <name type="scientific">Paenibacillus harenae</name>
    <dbReference type="NCBI Taxonomy" id="306543"/>
    <lineage>
        <taxon>Bacteria</taxon>
        <taxon>Bacillati</taxon>
        <taxon>Bacillota</taxon>
        <taxon>Bacilli</taxon>
        <taxon>Bacillales</taxon>
        <taxon>Paenibacillaceae</taxon>
        <taxon>Paenibacillus</taxon>
    </lineage>
</organism>
<dbReference type="InterPro" id="IPR024987">
    <property type="entry name" value="DUF3889"/>
</dbReference>
<evidence type="ECO:0000313" key="2">
    <source>
        <dbReference type="Proteomes" id="UP001229346"/>
    </source>
</evidence>